<keyword evidence="7" id="KW-0862">Zinc</keyword>
<dbReference type="Pfam" id="PF20511">
    <property type="entry name" value="PMI_typeI_cat"/>
    <property type="match status" value="1"/>
</dbReference>
<evidence type="ECO:0000259" key="9">
    <source>
        <dbReference type="Pfam" id="PF20511"/>
    </source>
</evidence>
<dbReference type="Proteomes" id="UP000265515">
    <property type="component" value="Unassembled WGS sequence"/>
</dbReference>
<dbReference type="Gramene" id="GBG68830">
    <property type="protein sequence ID" value="GBG68830"/>
    <property type="gene ID" value="CBR_g3524"/>
</dbReference>
<feature type="domain" description="Phosphomannose isomerase type I catalytic" evidence="9">
    <location>
        <begin position="70"/>
        <end position="218"/>
    </location>
</feature>
<dbReference type="OrthoDB" id="6605218at2759"/>
<dbReference type="PRINTS" id="PR00714">
    <property type="entry name" value="MAN6PISMRASE"/>
</dbReference>
<dbReference type="GO" id="GO:0008270">
    <property type="term" value="F:zinc ion binding"/>
    <property type="evidence" value="ECO:0007669"/>
    <property type="project" value="InterPro"/>
</dbReference>
<dbReference type="InterPro" id="IPR018050">
    <property type="entry name" value="Pmannose_isomerase-type1_CS"/>
</dbReference>
<keyword evidence="12" id="KW-1185">Reference proteome</keyword>
<evidence type="ECO:0000256" key="1">
    <source>
        <dbReference type="ARBA" id="ARBA00000757"/>
    </source>
</evidence>
<sequence>MPVIRECVWRFFQTFSREVFFWVPVIRQICGGDEAVCHAKGKSGSMGASFLKDSLVGWLYSSPKPPTTIIPLKCAVQHYGWGRLGLESAVARLHSAGTGKAVTPTCPYAELWCGTHPSGPSMICLDDDSHSGVEFGLKEWLEDHPHALGDKVLDRWKTVDLPFLFKVLSVSTALSIQAHPDKELAEKLHAQYPKIYKDDNHKPEMAIAVTPFEALCGFVTMSELAKVLETATDLTAILGQDVTRAMLQMGRAEAGNGHASSKPKSVDNGAENGVVEQGYVPSAENGNREAWHVQTGGNLPVDEVYGMAENMGSHKEFTAHGVKEDCMARQAENGSGDRTLFGAGAIENRGGNPQGTEGPVGGDKTFRASLLCKAFKTLMTSDKEVISGAVARHVASLNKKKLEGIILSPKEDLILRLNQQYPGDVGVLAAYFLNYIRLKPGEGVYLAANEPHAYLSGDCVECMATSDNVVRAGLTPKFRDVDTLCSMLTYKQGMPCVLRGTQIDKKTRRYSPPLDEFEVDRISIEPGTGYTVPALPGPSIFLTFLGRGSLLCVSSACDTAQHGKGGTSVISKGSVFFVPANTAFHITAMALAVDGSAAEPLQLFRAGVNSRALF</sequence>
<dbReference type="InterPro" id="IPR001250">
    <property type="entry name" value="Man6P_Isoase-1"/>
</dbReference>
<evidence type="ECO:0000256" key="2">
    <source>
        <dbReference type="ARBA" id="ARBA00001947"/>
    </source>
</evidence>
<dbReference type="InterPro" id="IPR011051">
    <property type="entry name" value="RmlC_Cupin_sf"/>
</dbReference>
<comment type="pathway">
    <text evidence="3">Nucleotide-sugar biosynthesis; GDP-alpha-D-mannose biosynthesis; alpha-D-mannose 1-phosphate from D-fructose 6-phosphate: step 1/2.</text>
</comment>
<dbReference type="AlphaFoldDB" id="A0A388KFJ9"/>
<dbReference type="SUPFAM" id="SSF51182">
    <property type="entry name" value="RmlC-like cupins"/>
    <property type="match status" value="1"/>
</dbReference>
<evidence type="ECO:0000259" key="10">
    <source>
        <dbReference type="Pfam" id="PF20512"/>
    </source>
</evidence>
<dbReference type="Gene3D" id="2.60.120.10">
    <property type="entry name" value="Jelly Rolls"/>
    <property type="match status" value="2"/>
</dbReference>
<dbReference type="OMA" id="EFAACIS"/>
<dbReference type="GO" id="GO:0004476">
    <property type="term" value="F:mannose-6-phosphate isomerase activity"/>
    <property type="evidence" value="ECO:0007669"/>
    <property type="project" value="UniProtKB-EC"/>
</dbReference>
<dbReference type="STRING" id="69332.A0A388KFJ9"/>
<dbReference type="EC" id="5.3.1.8" evidence="5"/>
<feature type="domain" description="Phosphomannose isomerase type I helical insertion" evidence="10">
    <location>
        <begin position="369"/>
        <end position="433"/>
    </location>
</feature>
<dbReference type="GO" id="GO:0009298">
    <property type="term" value="P:GDP-mannose biosynthetic process"/>
    <property type="evidence" value="ECO:0007669"/>
    <property type="project" value="UniProtKB-UniPathway"/>
</dbReference>
<dbReference type="Pfam" id="PF20512">
    <property type="entry name" value="PMI_typeI_hel"/>
    <property type="match status" value="1"/>
</dbReference>
<dbReference type="GO" id="GO:0005975">
    <property type="term" value="P:carbohydrate metabolic process"/>
    <property type="evidence" value="ECO:0007669"/>
    <property type="project" value="InterPro"/>
</dbReference>
<evidence type="ECO:0000256" key="3">
    <source>
        <dbReference type="ARBA" id="ARBA00004666"/>
    </source>
</evidence>
<comment type="caution">
    <text evidence="11">The sequence shown here is derived from an EMBL/GenBank/DDBJ whole genome shotgun (WGS) entry which is preliminary data.</text>
</comment>
<evidence type="ECO:0000256" key="6">
    <source>
        <dbReference type="ARBA" id="ARBA00022723"/>
    </source>
</evidence>
<evidence type="ECO:0000313" key="12">
    <source>
        <dbReference type="Proteomes" id="UP000265515"/>
    </source>
</evidence>
<dbReference type="NCBIfam" id="TIGR00218">
    <property type="entry name" value="manA"/>
    <property type="match status" value="1"/>
</dbReference>
<accession>A0A388KFJ9</accession>
<dbReference type="PANTHER" id="PTHR10309">
    <property type="entry name" value="MANNOSE-6-PHOSPHATE ISOMERASE"/>
    <property type="match status" value="1"/>
</dbReference>
<proteinExistence type="inferred from homology"/>
<gene>
    <name evidence="11" type="ORF">CBR_g3524</name>
</gene>
<dbReference type="Gene3D" id="1.10.441.10">
    <property type="entry name" value="Phosphomannose Isomerase, domain 2"/>
    <property type="match status" value="1"/>
</dbReference>
<keyword evidence="8" id="KW-0413">Isomerase</keyword>
<dbReference type="GO" id="GO:0005829">
    <property type="term" value="C:cytosol"/>
    <property type="evidence" value="ECO:0007669"/>
    <property type="project" value="TreeGrafter"/>
</dbReference>
<evidence type="ECO:0000256" key="8">
    <source>
        <dbReference type="ARBA" id="ARBA00023235"/>
    </source>
</evidence>
<dbReference type="InterPro" id="IPR014710">
    <property type="entry name" value="RmlC-like_jellyroll"/>
</dbReference>
<evidence type="ECO:0000313" key="11">
    <source>
        <dbReference type="EMBL" id="GBG68830.1"/>
    </source>
</evidence>
<dbReference type="PROSITE" id="PS00966">
    <property type="entry name" value="PMI_I_2"/>
    <property type="match status" value="1"/>
</dbReference>
<dbReference type="InterPro" id="IPR016305">
    <property type="entry name" value="Mannose-6-P_Isomerase"/>
</dbReference>
<dbReference type="UniPathway" id="UPA00126">
    <property type="reaction ID" value="UER00423"/>
</dbReference>
<evidence type="ECO:0000256" key="7">
    <source>
        <dbReference type="ARBA" id="ARBA00022833"/>
    </source>
</evidence>
<dbReference type="InterPro" id="IPR046457">
    <property type="entry name" value="PMI_typeI_cat"/>
</dbReference>
<dbReference type="CDD" id="cd07011">
    <property type="entry name" value="cupin_PMI_type_I_N"/>
    <property type="match status" value="1"/>
</dbReference>
<dbReference type="EMBL" id="BFEA01000106">
    <property type="protein sequence ID" value="GBG68830.1"/>
    <property type="molecule type" value="Genomic_DNA"/>
</dbReference>
<comment type="similarity">
    <text evidence="4">Belongs to the mannose-6-phosphate isomerase type 1 family.</text>
</comment>
<protein>
    <recommendedName>
        <fullName evidence="5">mannose-6-phosphate isomerase</fullName>
        <ecNumber evidence="5">5.3.1.8</ecNumber>
    </recommendedName>
</protein>
<reference evidence="11 12" key="1">
    <citation type="journal article" date="2018" name="Cell">
        <title>The Chara Genome: Secondary Complexity and Implications for Plant Terrestrialization.</title>
        <authorList>
            <person name="Nishiyama T."/>
            <person name="Sakayama H."/>
            <person name="Vries J.D."/>
            <person name="Buschmann H."/>
            <person name="Saint-Marcoux D."/>
            <person name="Ullrich K.K."/>
            <person name="Haas F.B."/>
            <person name="Vanderstraeten L."/>
            <person name="Becker D."/>
            <person name="Lang D."/>
            <person name="Vosolsobe S."/>
            <person name="Rombauts S."/>
            <person name="Wilhelmsson P.K.I."/>
            <person name="Janitza P."/>
            <person name="Kern R."/>
            <person name="Heyl A."/>
            <person name="Rumpler F."/>
            <person name="Villalobos L.I.A.C."/>
            <person name="Clay J.M."/>
            <person name="Skokan R."/>
            <person name="Toyoda A."/>
            <person name="Suzuki Y."/>
            <person name="Kagoshima H."/>
            <person name="Schijlen E."/>
            <person name="Tajeshwar N."/>
            <person name="Catarino B."/>
            <person name="Hetherington A.J."/>
            <person name="Saltykova A."/>
            <person name="Bonnot C."/>
            <person name="Breuninger H."/>
            <person name="Symeonidi A."/>
            <person name="Radhakrishnan G.V."/>
            <person name="Van Nieuwerburgh F."/>
            <person name="Deforce D."/>
            <person name="Chang C."/>
            <person name="Karol K.G."/>
            <person name="Hedrich R."/>
            <person name="Ulvskov P."/>
            <person name="Glockner G."/>
            <person name="Delwiche C.F."/>
            <person name="Petrasek J."/>
            <person name="Van de Peer Y."/>
            <person name="Friml J."/>
            <person name="Beilby M."/>
            <person name="Dolan L."/>
            <person name="Kohara Y."/>
            <person name="Sugano S."/>
            <person name="Fujiyama A."/>
            <person name="Delaux P.-M."/>
            <person name="Quint M."/>
            <person name="TheiBen G."/>
            <person name="Hagemann M."/>
            <person name="Harholt J."/>
            <person name="Dunand C."/>
            <person name="Zachgo S."/>
            <person name="Langdale J."/>
            <person name="Maumus F."/>
            <person name="Straeten D.V.D."/>
            <person name="Gould S.B."/>
            <person name="Rensing S.A."/>
        </authorList>
    </citation>
    <scope>NUCLEOTIDE SEQUENCE [LARGE SCALE GENOMIC DNA]</scope>
    <source>
        <strain evidence="11 12">S276</strain>
    </source>
</reference>
<comment type="cofactor">
    <cofactor evidence="2">
        <name>Zn(2+)</name>
        <dbReference type="ChEBI" id="CHEBI:29105"/>
    </cofactor>
</comment>
<keyword evidence="6" id="KW-0479">Metal-binding</keyword>
<dbReference type="PANTHER" id="PTHR10309:SF0">
    <property type="entry name" value="MANNOSE-6-PHOSPHATE ISOMERASE"/>
    <property type="match status" value="1"/>
</dbReference>
<name>A0A388KFJ9_CHABU</name>
<comment type="catalytic activity">
    <reaction evidence="1">
        <text>D-mannose 6-phosphate = D-fructose 6-phosphate</text>
        <dbReference type="Rhea" id="RHEA:12356"/>
        <dbReference type="ChEBI" id="CHEBI:58735"/>
        <dbReference type="ChEBI" id="CHEBI:61527"/>
        <dbReference type="EC" id="5.3.1.8"/>
    </reaction>
</comment>
<evidence type="ECO:0000256" key="4">
    <source>
        <dbReference type="ARBA" id="ARBA00010772"/>
    </source>
</evidence>
<dbReference type="PROSITE" id="PS00965">
    <property type="entry name" value="PMI_I_1"/>
    <property type="match status" value="1"/>
</dbReference>
<organism evidence="11 12">
    <name type="scientific">Chara braunii</name>
    <name type="common">Braun's stonewort</name>
    <dbReference type="NCBI Taxonomy" id="69332"/>
    <lineage>
        <taxon>Eukaryota</taxon>
        <taxon>Viridiplantae</taxon>
        <taxon>Streptophyta</taxon>
        <taxon>Charophyceae</taxon>
        <taxon>Charales</taxon>
        <taxon>Characeae</taxon>
        <taxon>Chara</taxon>
    </lineage>
</organism>
<evidence type="ECO:0000256" key="5">
    <source>
        <dbReference type="ARBA" id="ARBA00011956"/>
    </source>
</evidence>
<dbReference type="InterPro" id="IPR046458">
    <property type="entry name" value="PMI_typeI_hel"/>
</dbReference>